<name>A0A1Y6K8F6_9CHLR</name>
<proteinExistence type="predicted"/>
<protein>
    <submittedName>
        <fullName evidence="1">Uncharacterized protein</fullName>
    </submittedName>
</protein>
<dbReference type="Proteomes" id="UP000195514">
    <property type="component" value="Chromosome I"/>
</dbReference>
<organism evidence="1 2">
    <name type="scientific">Candidatus Brevifilum fermentans</name>
    <dbReference type="NCBI Taxonomy" id="1986204"/>
    <lineage>
        <taxon>Bacteria</taxon>
        <taxon>Bacillati</taxon>
        <taxon>Chloroflexota</taxon>
        <taxon>Anaerolineae</taxon>
        <taxon>Anaerolineales</taxon>
        <taxon>Anaerolineaceae</taxon>
        <taxon>Candidatus Brevifilum</taxon>
    </lineage>
</organism>
<dbReference type="KEGG" id="abat:CFX1CAM_1814"/>
<evidence type="ECO:0000313" key="1">
    <source>
        <dbReference type="EMBL" id="SMX54879.1"/>
    </source>
</evidence>
<gene>
    <name evidence="1" type="ORF">CFX1CAM_1814</name>
</gene>
<evidence type="ECO:0000313" key="2">
    <source>
        <dbReference type="Proteomes" id="UP000195514"/>
    </source>
</evidence>
<sequence length="22" mass="2638">MCNRVLIEHMNYNIFTATPKEL</sequence>
<keyword evidence="2" id="KW-1185">Reference proteome</keyword>
<accession>A0A1Y6K8F6</accession>
<dbReference type="EMBL" id="LT859958">
    <property type="protein sequence ID" value="SMX54879.1"/>
    <property type="molecule type" value="Genomic_DNA"/>
</dbReference>
<dbReference type="AlphaFoldDB" id="A0A1Y6K8F6"/>
<reference evidence="2" key="1">
    <citation type="submission" date="2017-05" db="EMBL/GenBank/DDBJ databases">
        <authorList>
            <person name="Kirkegaard R."/>
            <person name="Mcilroy J S."/>
        </authorList>
    </citation>
    <scope>NUCLEOTIDE SEQUENCE [LARGE SCALE GENOMIC DNA]</scope>
</reference>